<name>A0A2K1P7F5_9BACT</name>
<keyword evidence="2" id="KW-1185">Reference proteome</keyword>
<dbReference type="OrthoDB" id="42205at2"/>
<dbReference type="EMBL" id="AZRM01000051">
    <property type="protein sequence ID" value="PNR98711.1"/>
    <property type="molecule type" value="Genomic_DNA"/>
</dbReference>
<accession>A0A2K1P7F5</accession>
<sequence>MKKKIFYVLLGVLVVFTLSGCMMNLLDITLDPGIYLGYSKNNNIPTTDDLLTYDGTLGLYTITIPTSDLTYEEIDEGGAIFELSYYKILYVKSDGNIASASIPIWKDVVENNNLERITIYLDKAKMEEGKAVGVGDDTKLLQDWYLAGNWGAKTWDEDAIKFERQGDVLVATISKEFKANDTIKYKIKPTPGWQPWHMIFNGEVYSDQSDDAVYTLKSNTNELTVRFYPKISYIEFEEK</sequence>
<comment type="caution">
    <text evidence="1">The sequence shown here is derived from an EMBL/GenBank/DDBJ whole genome shotgun (WGS) entry which is preliminary data.</text>
</comment>
<gene>
    <name evidence="1" type="ORF">X928_09055</name>
</gene>
<proteinExistence type="predicted"/>
<reference evidence="1 2" key="1">
    <citation type="submission" date="2013-12" db="EMBL/GenBank/DDBJ databases">
        <title>Comparative genomics of Petrotoga isolates.</title>
        <authorList>
            <person name="Nesbo C.L."/>
            <person name="Charchuk R."/>
            <person name="Chow K."/>
        </authorList>
    </citation>
    <scope>NUCLEOTIDE SEQUENCE [LARGE SCALE GENOMIC DNA]</scope>
    <source>
        <strain evidence="1 2">DSM 10691</strain>
    </source>
</reference>
<dbReference type="Proteomes" id="UP000236199">
    <property type="component" value="Unassembled WGS sequence"/>
</dbReference>
<protein>
    <submittedName>
        <fullName evidence="1">Uncharacterized protein</fullName>
    </submittedName>
</protein>
<dbReference type="RefSeq" id="WP_103079383.1">
    <property type="nucleotide sequence ID" value="NZ_AZRM01000051.1"/>
</dbReference>
<evidence type="ECO:0000313" key="2">
    <source>
        <dbReference type="Proteomes" id="UP000236199"/>
    </source>
</evidence>
<dbReference type="AlphaFoldDB" id="A0A2K1P7F5"/>
<evidence type="ECO:0000313" key="1">
    <source>
        <dbReference type="EMBL" id="PNR98711.1"/>
    </source>
</evidence>
<organism evidence="1 2">
    <name type="scientific">Petrotoga miotherma DSM 10691</name>
    <dbReference type="NCBI Taxonomy" id="1434326"/>
    <lineage>
        <taxon>Bacteria</taxon>
        <taxon>Thermotogati</taxon>
        <taxon>Thermotogota</taxon>
        <taxon>Thermotogae</taxon>
        <taxon>Petrotogales</taxon>
        <taxon>Petrotogaceae</taxon>
        <taxon>Petrotoga</taxon>
    </lineage>
</organism>
<dbReference type="PROSITE" id="PS51257">
    <property type="entry name" value="PROKAR_LIPOPROTEIN"/>
    <property type="match status" value="1"/>
</dbReference>